<keyword evidence="2" id="KW-1185">Reference proteome</keyword>
<evidence type="ECO:0000313" key="1">
    <source>
        <dbReference type="EMBL" id="MDQ0488803.1"/>
    </source>
</evidence>
<sequence>MNGPTRGYWCECWTEEVTSAGGSVRLASFDAYSAPQADRWVAIALRTISPALDSDASEEAWTWLYEERAETRRALMRSEPCTVTITHADVRITWTIRPVIFLPLAHRQDAELPSCARSFLSPTAQSKTADHR</sequence>
<dbReference type="EMBL" id="JAUSWC010000012">
    <property type="protein sequence ID" value="MDQ0488803.1"/>
    <property type="molecule type" value="Genomic_DNA"/>
</dbReference>
<comment type="caution">
    <text evidence="1">The sequence shown here is derived from an EMBL/GenBank/DDBJ whole genome shotgun (WGS) entry which is preliminary data.</text>
</comment>
<accession>A0ABU0KHD5</accession>
<organism evidence="1 2">
    <name type="scientific">Streptomyces thermodiastaticus</name>
    <dbReference type="NCBI Taxonomy" id="44061"/>
    <lineage>
        <taxon>Bacteria</taxon>
        <taxon>Bacillati</taxon>
        <taxon>Actinomycetota</taxon>
        <taxon>Actinomycetes</taxon>
        <taxon>Kitasatosporales</taxon>
        <taxon>Streptomycetaceae</taxon>
        <taxon>Streptomyces</taxon>
    </lineage>
</organism>
<proteinExistence type="predicted"/>
<dbReference type="Proteomes" id="UP001236795">
    <property type="component" value="Unassembled WGS sequence"/>
</dbReference>
<dbReference type="RefSeq" id="WP_258902620.1">
    <property type="nucleotide sequence ID" value="NZ_JAUSWC010000012.1"/>
</dbReference>
<reference evidence="1 2" key="1">
    <citation type="submission" date="2023-07" db="EMBL/GenBank/DDBJ databases">
        <title>Genomic Encyclopedia of Type Strains, Phase IV (KMG-IV): sequencing the most valuable type-strain genomes for metagenomic binning, comparative biology and taxonomic classification.</title>
        <authorList>
            <person name="Goeker M."/>
        </authorList>
    </citation>
    <scope>NUCLEOTIDE SEQUENCE [LARGE SCALE GENOMIC DNA]</scope>
    <source>
        <strain evidence="1 2">DSM 40573</strain>
    </source>
</reference>
<evidence type="ECO:0000313" key="2">
    <source>
        <dbReference type="Proteomes" id="UP001236795"/>
    </source>
</evidence>
<protein>
    <submittedName>
        <fullName evidence="1">Uncharacterized protein</fullName>
    </submittedName>
</protein>
<gene>
    <name evidence="1" type="ORF">QO019_003671</name>
</gene>
<name>A0ABU0KHD5_9ACTN</name>